<dbReference type="OrthoDB" id="5517693at2"/>
<name>A0A7Z8K1H8_9CELL</name>
<dbReference type="Proteomes" id="UP000308121">
    <property type="component" value="Unassembled WGS sequence"/>
</dbReference>
<evidence type="ECO:0008006" key="3">
    <source>
        <dbReference type="Google" id="ProtNLM"/>
    </source>
</evidence>
<sequence length="329" mass="35230">MDDPLDLLPSGAFLARDAARAGVDDGVLRRAVRARVLVRPRTGVYVRADEWGRAAPEARHLLLVQAVGRQLDRPVFSHESAAVLWGLPLVGSAHAVHVLGPVTPTGSHRGTGSRAGVVRHAAPAGVPTVSRSGLRLTAAAETLVCLARARDLVHAVPLVDQALRAGLATREDLLVALAHRAGAPGARRAALALSLGDAAAESVGESVSRVRIHLDGLEAPALQVRLAEGGADVARVDFWWAAARVVGEFDGRKKYRVDGVPDRRSVEDRVWAEKQREDRLRDLGVRVVRWTWSDLWTPGVLARRLVAAGVRPAPSGRPGADRRRVGRKA</sequence>
<proteinExistence type="predicted"/>
<evidence type="ECO:0000313" key="1">
    <source>
        <dbReference type="EMBL" id="TKR26922.1"/>
    </source>
</evidence>
<dbReference type="RefSeq" id="WP_154728244.1">
    <property type="nucleotide sequence ID" value="NZ_SZYE01000011.1"/>
</dbReference>
<evidence type="ECO:0000313" key="2">
    <source>
        <dbReference type="Proteomes" id="UP000308121"/>
    </source>
</evidence>
<comment type="caution">
    <text evidence="1">The sequence shown here is derived from an EMBL/GenBank/DDBJ whole genome shotgun (WGS) entry which is preliminary data.</text>
</comment>
<dbReference type="EMBL" id="SZYE01000011">
    <property type="protein sequence ID" value="TKR26922.1"/>
    <property type="molecule type" value="Genomic_DNA"/>
</dbReference>
<protein>
    <recommendedName>
        <fullName evidence="3">CTP synthase</fullName>
    </recommendedName>
</protein>
<accession>A0A7Z8K1H8</accession>
<organism evidence="1 2">
    <name type="scientific">Cellulomonas hominis</name>
    <dbReference type="NCBI Taxonomy" id="156981"/>
    <lineage>
        <taxon>Bacteria</taxon>
        <taxon>Bacillati</taxon>
        <taxon>Actinomycetota</taxon>
        <taxon>Actinomycetes</taxon>
        <taxon>Micrococcales</taxon>
        <taxon>Cellulomonadaceae</taxon>
        <taxon>Cellulomonas</taxon>
    </lineage>
</organism>
<reference evidence="1 2" key="1">
    <citation type="submission" date="2019-05" db="EMBL/GenBank/DDBJ databases">
        <title>Genome sequence of Cellulomonas hominis strain CS1.</title>
        <authorList>
            <person name="Belmont J."/>
            <person name="Maclea K.S."/>
        </authorList>
    </citation>
    <scope>NUCLEOTIDE SEQUENCE [LARGE SCALE GENOMIC DNA]</scope>
    <source>
        <strain evidence="1 2">CS1</strain>
    </source>
</reference>
<gene>
    <name evidence="1" type="ORF">FA014_03050</name>
</gene>
<dbReference type="AlphaFoldDB" id="A0A7Z8K1H8"/>